<keyword evidence="1" id="KW-0812">Transmembrane</keyword>
<organism evidence="2 3">
    <name type="scientific">Eragrostis curvula</name>
    <name type="common">weeping love grass</name>
    <dbReference type="NCBI Taxonomy" id="38414"/>
    <lineage>
        <taxon>Eukaryota</taxon>
        <taxon>Viridiplantae</taxon>
        <taxon>Streptophyta</taxon>
        <taxon>Embryophyta</taxon>
        <taxon>Tracheophyta</taxon>
        <taxon>Spermatophyta</taxon>
        <taxon>Magnoliopsida</taxon>
        <taxon>Liliopsida</taxon>
        <taxon>Poales</taxon>
        <taxon>Poaceae</taxon>
        <taxon>PACMAD clade</taxon>
        <taxon>Chloridoideae</taxon>
        <taxon>Eragrostideae</taxon>
        <taxon>Eragrostidinae</taxon>
        <taxon>Eragrostis</taxon>
    </lineage>
</organism>
<accession>A0A5J9UJ86</accession>
<keyword evidence="1" id="KW-1133">Transmembrane helix</keyword>
<dbReference type="Gramene" id="TVU23616">
    <property type="protein sequence ID" value="TVU23616"/>
    <property type="gene ID" value="EJB05_25991"/>
</dbReference>
<keyword evidence="3" id="KW-1185">Reference proteome</keyword>
<reference evidence="2 3" key="1">
    <citation type="journal article" date="2019" name="Sci. Rep.">
        <title>A high-quality genome of Eragrostis curvula grass provides insights into Poaceae evolution and supports new strategies to enhance forage quality.</title>
        <authorList>
            <person name="Carballo J."/>
            <person name="Santos B.A.C.M."/>
            <person name="Zappacosta D."/>
            <person name="Garbus I."/>
            <person name="Selva J.P."/>
            <person name="Gallo C.A."/>
            <person name="Diaz A."/>
            <person name="Albertini E."/>
            <person name="Caccamo M."/>
            <person name="Echenique V."/>
        </authorList>
    </citation>
    <scope>NUCLEOTIDE SEQUENCE [LARGE SCALE GENOMIC DNA]</scope>
    <source>
        <strain evidence="3">cv. Victoria</strain>
        <tissue evidence="2">Leaf</tissue>
    </source>
</reference>
<evidence type="ECO:0000313" key="3">
    <source>
        <dbReference type="Proteomes" id="UP000324897"/>
    </source>
</evidence>
<evidence type="ECO:0000256" key="1">
    <source>
        <dbReference type="SAM" id="Phobius"/>
    </source>
</evidence>
<gene>
    <name evidence="2" type="ORF">EJB05_25991</name>
</gene>
<proteinExistence type="predicted"/>
<feature type="transmembrane region" description="Helical" evidence="1">
    <location>
        <begin position="45"/>
        <end position="68"/>
    </location>
</feature>
<dbReference type="EMBL" id="RWGY01000013">
    <property type="protein sequence ID" value="TVU23616.1"/>
    <property type="molecule type" value="Genomic_DNA"/>
</dbReference>
<comment type="caution">
    <text evidence="2">The sequence shown here is derived from an EMBL/GenBank/DDBJ whole genome shotgun (WGS) entry which is preliminary data.</text>
</comment>
<dbReference type="Proteomes" id="UP000324897">
    <property type="component" value="Chromosome 2"/>
</dbReference>
<dbReference type="OrthoDB" id="687166at2759"/>
<sequence length="124" mass="13601">MAANSIADSDPVDLEKRAAGVKAAAVAEEELAVVDTRKANLIKRLLDIFFVVYLLFSIGILAGMVMVSDNWWDPWPGVLFISPILIGTLYLTPKMKNVYIQLYATKQPSGSDCDLTAKLLPSEK</sequence>
<evidence type="ECO:0000313" key="2">
    <source>
        <dbReference type="EMBL" id="TVU23616.1"/>
    </source>
</evidence>
<name>A0A5J9UJ86_9POAL</name>
<feature type="transmembrane region" description="Helical" evidence="1">
    <location>
        <begin position="74"/>
        <end position="92"/>
    </location>
</feature>
<keyword evidence="1" id="KW-0472">Membrane</keyword>
<dbReference type="AlphaFoldDB" id="A0A5J9UJ86"/>
<protein>
    <submittedName>
        <fullName evidence="2">Uncharacterized protein</fullName>
    </submittedName>
</protein>